<protein>
    <recommendedName>
        <fullName evidence="3">PASTA domain-containing protein</fullName>
    </recommendedName>
</protein>
<feature type="signal peptide" evidence="2">
    <location>
        <begin position="1"/>
        <end position="18"/>
    </location>
</feature>
<dbReference type="Proteomes" id="UP000587527">
    <property type="component" value="Unassembled WGS sequence"/>
</dbReference>
<dbReference type="PROSITE" id="PS51257">
    <property type="entry name" value="PROKAR_LIPOPROTEIN"/>
    <property type="match status" value="1"/>
</dbReference>
<keyword evidence="2" id="KW-0732">Signal</keyword>
<feature type="domain" description="PASTA" evidence="3">
    <location>
        <begin position="77"/>
        <end position="153"/>
    </location>
</feature>
<dbReference type="RefSeq" id="WP_184831075.1">
    <property type="nucleotide sequence ID" value="NZ_JACHMN010000001.1"/>
</dbReference>
<proteinExistence type="predicted"/>
<organism evidence="4 5">
    <name type="scientific">Allocatelliglobosispora scoriae</name>
    <dbReference type="NCBI Taxonomy" id="643052"/>
    <lineage>
        <taxon>Bacteria</taxon>
        <taxon>Bacillati</taxon>
        <taxon>Actinomycetota</taxon>
        <taxon>Actinomycetes</taxon>
        <taxon>Micromonosporales</taxon>
        <taxon>Micromonosporaceae</taxon>
        <taxon>Allocatelliglobosispora</taxon>
    </lineage>
</organism>
<evidence type="ECO:0000313" key="4">
    <source>
        <dbReference type="EMBL" id="MBB5866913.1"/>
    </source>
</evidence>
<name>A0A841BIM8_9ACTN</name>
<sequence>MRVALRVVLYVTAIAVLAACVSKGKDGTAAGSPEPVASAAASPSDEPSAEPSPSDAADPTPSPTPSPRATSAAPAKDTLDFAMPDFKGSVLQDAQDAVQELGIFYSTSHDLRGSRNQLIDSNWRVCTQSPRAGTRVRGKAADYEGKIDFGVVKLTESCP</sequence>
<feature type="region of interest" description="Disordered" evidence="1">
    <location>
        <begin position="25"/>
        <end position="77"/>
    </location>
</feature>
<feature type="compositionally biased region" description="Low complexity" evidence="1">
    <location>
        <begin position="29"/>
        <end position="59"/>
    </location>
</feature>
<evidence type="ECO:0000256" key="2">
    <source>
        <dbReference type="SAM" id="SignalP"/>
    </source>
</evidence>
<feature type="chain" id="PRO_5039299838" description="PASTA domain-containing protein" evidence="2">
    <location>
        <begin position="19"/>
        <end position="159"/>
    </location>
</feature>
<dbReference type="InterPro" id="IPR005543">
    <property type="entry name" value="PASTA_dom"/>
</dbReference>
<dbReference type="Gene3D" id="3.30.10.20">
    <property type="match status" value="1"/>
</dbReference>
<dbReference type="PROSITE" id="PS51178">
    <property type="entry name" value="PASTA"/>
    <property type="match status" value="1"/>
</dbReference>
<evidence type="ECO:0000256" key="1">
    <source>
        <dbReference type="SAM" id="MobiDB-lite"/>
    </source>
</evidence>
<reference evidence="4 5" key="1">
    <citation type="submission" date="2020-08" db="EMBL/GenBank/DDBJ databases">
        <title>Sequencing the genomes of 1000 actinobacteria strains.</title>
        <authorList>
            <person name="Klenk H.-P."/>
        </authorList>
    </citation>
    <scope>NUCLEOTIDE SEQUENCE [LARGE SCALE GENOMIC DNA]</scope>
    <source>
        <strain evidence="4 5">DSM 45362</strain>
    </source>
</reference>
<accession>A0A841BIM8</accession>
<dbReference type="AlphaFoldDB" id="A0A841BIM8"/>
<gene>
    <name evidence="4" type="ORF">F4553_000292</name>
</gene>
<comment type="caution">
    <text evidence="4">The sequence shown here is derived from an EMBL/GenBank/DDBJ whole genome shotgun (WGS) entry which is preliminary data.</text>
</comment>
<keyword evidence="5" id="KW-1185">Reference proteome</keyword>
<dbReference type="EMBL" id="JACHMN010000001">
    <property type="protein sequence ID" value="MBB5866913.1"/>
    <property type="molecule type" value="Genomic_DNA"/>
</dbReference>
<evidence type="ECO:0000259" key="3">
    <source>
        <dbReference type="PROSITE" id="PS51178"/>
    </source>
</evidence>
<evidence type="ECO:0000313" key="5">
    <source>
        <dbReference type="Proteomes" id="UP000587527"/>
    </source>
</evidence>